<evidence type="ECO:0000313" key="2">
    <source>
        <dbReference type="Proteomes" id="UP000299102"/>
    </source>
</evidence>
<protein>
    <submittedName>
        <fullName evidence="1">Uncharacterized protein</fullName>
    </submittedName>
</protein>
<proteinExistence type="predicted"/>
<sequence>MRSRTFDDVLGARGARAVARVGRLTSGPAVAGDDLNEMFSVCGIFDLVHPRASRKMQYPGRAPSASRSRPMYFYLDRYLRRRRRPTCVRELLTRTTRNALPQRRRVAFMAEPLLISLKCYETLLMLSFIRHRRLRAPNLHTVMARVHLAAGRTDNDIDLCFQRSERKLTLGLRSDVTCDD</sequence>
<dbReference type="Proteomes" id="UP000299102">
    <property type="component" value="Unassembled WGS sequence"/>
</dbReference>
<accession>A0A4C1XEX1</accession>
<gene>
    <name evidence="1" type="ORF">EVAR_51759_1</name>
</gene>
<evidence type="ECO:0000313" key="1">
    <source>
        <dbReference type="EMBL" id="GBP60994.1"/>
    </source>
</evidence>
<name>A0A4C1XEX1_EUMVA</name>
<organism evidence="1 2">
    <name type="scientific">Eumeta variegata</name>
    <name type="common">Bagworm moth</name>
    <name type="synonym">Eumeta japonica</name>
    <dbReference type="NCBI Taxonomy" id="151549"/>
    <lineage>
        <taxon>Eukaryota</taxon>
        <taxon>Metazoa</taxon>
        <taxon>Ecdysozoa</taxon>
        <taxon>Arthropoda</taxon>
        <taxon>Hexapoda</taxon>
        <taxon>Insecta</taxon>
        <taxon>Pterygota</taxon>
        <taxon>Neoptera</taxon>
        <taxon>Endopterygota</taxon>
        <taxon>Lepidoptera</taxon>
        <taxon>Glossata</taxon>
        <taxon>Ditrysia</taxon>
        <taxon>Tineoidea</taxon>
        <taxon>Psychidae</taxon>
        <taxon>Oiketicinae</taxon>
        <taxon>Eumeta</taxon>
    </lineage>
</organism>
<comment type="caution">
    <text evidence="1">The sequence shown here is derived from an EMBL/GenBank/DDBJ whole genome shotgun (WGS) entry which is preliminary data.</text>
</comment>
<reference evidence="1 2" key="1">
    <citation type="journal article" date="2019" name="Commun. Biol.">
        <title>The bagworm genome reveals a unique fibroin gene that provides high tensile strength.</title>
        <authorList>
            <person name="Kono N."/>
            <person name="Nakamura H."/>
            <person name="Ohtoshi R."/>
            <person name="Tomita M."/>
            <person name="Numata K."/>
            <person name="Arakawa K."/>
        </authorList>
    </citation>
    <scope>NUCLEOTIDE SEQUENCE [LARGE SCALE GENOMIC DNA]</scope>
</reference>
<keyword evidence="2" id="KW-1185">Reference proteome</keyword>
<dbReference type="EMBL" id="BGZK01000801">
    <property type="protein sequence ID" value="GBP60994.1"/>
    <property type="molecule type" value="Genomic_DNA"/>
</dbReference>
<dbReference type="AlphaFoldDB" id="A0A4C1XEX1"/>